<gene>
    <name evidence="1" type="ORF">GNI_105290</name>
</gene>
<dbReference type="GeneID" id="22913731"/>
<dbReference type="Proteomes" id="UP000019763">
    <property type="component" value="Unassembled WGS sequence"/>
</dbReference>
<reference evidence="1" key="1">
    <citation type="submission" date="2013-12" db="EMBL/GenBank/DDBJ databases">
        <authorList>
            <person name="Omoto C.K."/>
            <person name="Sibley D."/>
            <person name="Venepally P."/>
            <person name="Hadjithomas M."/>
            <person name="Karamycheva S."/>
            <person name="Brunk B."/>
            <person name="Roos D."/>
            <person name="Caler E."/>
            <person name="Lorenzi H."/>
        </authorList>
    </citation>
    <scope>NUCLEOTIDE SEQUENCE</scope>
</reference>
<sequence>MIDRDDVWSDLGSNDDKMYMITPPVYAPLPMAFPLPAADELAISPTQSSSMLTCNSQFSKKFPIVYQGLCKGLIDVRTLLASELVIPIKETVEVRRNVLRCKRGVVGAVSDRLRRVLKGRFPDPSIASKLSQKVATTIWEKLERSIQDAEDERTFLQWLLRIDVNTDSDLRMSLSQSDSNDRHTIITHVEGSSHVRRQKGELFSLISIDHLEISIDASIKALFLNTGPLLAMNRDPQMIDYVRTGDNRFAKRLIMY</sequence>
<organism evidence="1 2">
    <name type="scientific">Gregarina niphandrodes</name>
    <name type="common">Septate eugregarine</name>
    <dbReference type="NCBI Taxonomy" id="110365"/>
    <lineage>
        <taxon>Eukaryota</taxon>
        <taxon>Sar</taxon>
        <taxon>Alveolata</taxon>
        <taxon>Apicomplexa</taxon>
        <taxon>Conoidasida</taxon>
        <taxon>Gregarinasina</taxon>
        <taxon>Eugregarinorida</taxon>
        <taxon>Gregarinidae</taxon>
        <taxon>Gregarina</taxon>
    </lineage>
</organism>
<dbReference type="VEuPathDB" id="CryptoDB:GNI_105290"/>
<proteinExistence type="predicted"/>
<dbReference type="AlphaFoldDB" id="A0A023B3Z4"/>
<comment type="caution">
    <text evidence="1">The sequence shown here is derived from an EMBL/GenBank/DDBJ whole genome shotgun (WGS) entry which is preliminary data.</text>
</comment>
<dbReference type="OrthoDB" id="10312104at2759"/>
<dbReference type="EMBL" id="AFNH02000787">
    <property type="protein sequence ID" value="EZG56138.1"/>
    <property type="molecule type" value="Genomic_DNA"/>
</dbReference>
<keyword evidence="2" id="KW-1185">Reference proteome</keyword>
<evidence type="ECO:0000313" key="2">
    <source>
        <dbReference type="Proteomes" id="UP000019763"/>
    </source>
</evidence>
<protein>
    <submittedName>
        <fullName evidence="1">Uncharacterized protein</fullName>
    </submittedName>
</protein>
<accession>A0A023B3Z4</accession>
<evidence type="ECO:0000313" key="1">
    <source>
        <dbReference type="EMBL" id="EZG56138.1"/>
    </source>
</evidence>
<dbReference type="RefSeq" id="XP_011131311.1">
    <property type="nucleotide sequence ID" value="XM_011133009.1"/>
</dbReference>
<name>A0A023B3Z4_GRENI</name>